<dbReference type="PANTHER" id="PTHR15458:SF5">
    <property type="entry name" value="PHOSPHATIDYLETHANOLAMINE N-METHYLTRANSFERASE"/>
    <property type="match status" value="1"/>
</dbReference>
<feature type="transmembrane region" description="Helical" evidence="16">
    <location>
        <begin position="122"/>
        <end position="147"/>
    </location>
</feature>
<dbReference type="EMBL" id="CAXHTA020000006">
    <property type="protein sequence ID" value="CAL5221900.1"/>
    <property type="molecule type" value="Genomic_DNA"/>
</dbReference>
<keyword evidence="13" id="KW-0594">Phospholipid biosynthesis</keyword>
<evidence type="ECO:0000256" key="13">
    <source>
        <dbReference type="ARBA" id="ARBA00023209"/>
    </source>
</evidence>
<evidence type="ECO:0000256" key="12">
    <source>
        <dbReference type="ARBA" id="ARBA00023136"/>
    </source>
</evidence>
<keyword evidence="7" id="KW-0949">S-adenosyl-L-methionine</keyword>
<evidence type="ECO:0000256" key="14">
    <source>
        <dbReference type="ARBA" id="ARBA00023264"/>
    </source>
</evidence>
<evidence type="ECO:0000256" key="15">
    <source>
        <dbReference type="ARBA" id="ARBA00034137"/>
    </source>
</evidence>
<comment type="caution">
    <text evidence="17">The sequence shown here is derived from an EMBL/GenBank/DDBJ whole genome shotgun (WGS) entry which is preliminary data.</text>
</comment>
<keyword evidence="4" id="KW-0444">Lipid biosynthesis</keyword>
<proteinExistence type="predicted"/>
<evidence type="ECO:0000256" key="6">
    <source>
        <dbReference type="ARBA" id="ARBA00022679"/>
    </source>
</evidence>
<dbReference type="PANTHER" id="PTHR15458">
    <property type="entry name" value="PHOSPHATIDYLETHANOLAMINE N-METHYLTRANSFERASE"/>
    <property type="match status" value="1"/>
</dbReference>
<feature type="transmembrane region" description="Helical" evidence="16">
    <location>
        <begin position="37"/>
        <end position="60"/>
    </location>
</feature>
<comment type="subcellular location">
    <subcellularLocation>
        <location evidence="1">Endoplasmic reticulum membrane</location>
        <topology evidence="1">Multi-pass membrane protein</topology>
    </subcellularLocation>
</comment>
<evidence type="ECO:0000256" key="2">
    <source>
        <dbReference type="ARBA" id="ARBA00004969"/>
    </source>
</evidence>
<evidence type="ECO:0000256" key="3">
    <source>
        <dbReference type="ARBA" id="ARBA00005189"/>
    </source>
</evidence>
<keyword evidence="8 16" id="KW-0812">Transmembrane</keyword>
<name>A0ABP1FPL9_9CHLO</name>
<evidence type="ECO:0000256" key="8">
    <source>
        <dbReference type="ARBA" id="ARBA00022692"/>
    </source>
</evidence>
<keyword evidence="10 16" id="KW-1133">Transmembrane helix</keyword>
<dbReference type="Proteomes" id="UP001497392">
    <property type="component" value="Unassembled WGS sequence"/>
</dbReference>
<evidence type="ECO:0000256" key="11">
    <source>
        <dbReference type="ARBA" id="ARBA00023098"/>
    </source>
</evidence>
<dbReference type="Pfam" id="PF04191">
    <property type="entry name" value="PEMT"/>
    <property type="match status" value="1"/>
</dbReference>
<evidence type="ECO:0000256" key="1">
    <source>
        <dbReference type="ARBA" id="ARBA00004477"/>
    </source>
</evidence>
<evidence type="ECO:0000256" key="10">
    <source>
        <dbReference type="ARBA" id="ARBA00022989"/>
    </source>
</evidence>
<evidence type="ECO:0000256" key="16">
    <source>
        <dbReference type="SAM" id="Phobius"/>
    </source>
</evidence>
<evidence type="ECO:0000256" key="4">
    <source>
        <dbReference type="ARBA" id="ARBA00022516"/>
    </source>
</evidence>
<feature type="transmembrane region" description="Helical" evidence="16">
    <location>
        <begin position="80"/>
        <end position="101"/>
    </location>
</feature>
<dbReference type="InterPro" id="IPR007318">
    <property type="entry name" value="Phopholipid_MeTrfase"/>
</dbReference>
<evidence type="ECO:0000256" key="9">
    <source>
        <dbReference type="ARBA" id="ARBA00022824"/>
    </source>
</evidence>
<reference evidence="17 18" key="1">
    <citation type="submission" date="2024-06" db="EMBL/GenBank/DDBJ databases">
        <authorList>
            <person name="Kraege A."/>
            <person name="Thomma B."/>
        </authorList>
    </citation>
    <scope>NUCLEOTIDE SEQUENCE [LARGE SCALE GENOMIC DNA]</scope>
</reference>
<keyword evidence="18" id="KW-1185">Reference proteome</keyword>
<evidence type="ECO:0000313" key="17">
    <source>
        <dbReference type="EMBL" id="CAL5221900.1"/>
    </source>
</evidence>
<gene>
    <name evidence="17" type="primary">g4167</name>
    <name evidence="17" type="ORF">VP750_LOCUS3559</name>
</gene>
<evidence type="ECO:0000313" key="18">
    <source>
        <dbReference type="Proteomes" id="UP001497392"/>
    </source>
</evidence>
<dbReference type="EC" id="2.1.1.71" evidence="15"/>
<keyword evidence="9" id="KW-0256">Endoplasmic reticulum</keyword>
<evidence type="ECO:0000256" key="7">
    <source>
        <dbReference type="ARBA" id="ARBA00022691"/>
    </source>
</evidence>
<sequence length="175" mass="19580">MTAIDSAAVAAITAPHLLYAFIWFMPDLWRKLFPKPIRAFQLSASILKVLQALAFFEWYSVKSREEGLKLDLLKVPIGQWGAFFLLVFLGQVLNIAVYRLLGEKGVYYGSKLGKKVAWQKGFPFNIISHPQYVGAVLTIAGPLALVWGQAPRGTVTLMGYWAALYVITAIQEQFL</sequence>
<keyword evidence="6" id="KW-0808">Transferase</keyword>
<dbReference type="InterPro" id="IPR024960">
    <property type="entry name" value="PEMT/MFAP"/>
</dbReference>
<keyword evidence="5" id="KW-0489">Methyltransferase</keyword>
<keyword evidence="11" id="KW-0443">Lipid metabolism</keyword>
<evidence type="ECO:0000256" key="5">
    <source>
        <dbReference type="ARBA" id="ARBA00022603"/>
    </source>
</evidence>
<feature type="transmembrane region" description="Helical" evidence="16">
    <location>
        <begin position="6"/>
        <end position="25"/>
    </location>
</feature>
<protein>
    <recommendedName>
        <fullName evidence="15">phosphatidyl-N-methylethanolamine N-methyltransferase</fullName>
        <ecNumber evidence="15">2.1.1.71</ecNumber>
    </recommendedName>
</protein>
<comment type="pathway">
    <text evidence="3">Lipid metabolism.</text>
</comment>
<accession>A0ABP1FPL9</accession>
<keyword evidence="12 16" id="KW-0472">Membrane</keyword>
<comment type="pathway">
    <text evidence="2">Phospholipid metabolism; phosphatidylcholine biosynthesis.</text>
</comment>
<keyword evidence="14" id="KW-1208">Phospholipid metabolism</keyword>
<organism evidence="17 18">
    <name type="scientific">Coccomyxa viridis</name>
    <dbReference type="NCBI Taxonomy" id="1274662"/>
    <lineage>
        <taxon>Eukaryota</taxon>
        <taxon>Viridiplantae</taxon>
        <taxon>Chlorophyta</taxon>
        <taxon>core chlorophytes</taxon>
        <taxon>Trebouxiophyceae</taxon>
        <taxon>Trebouxiophyceae incertae sedis</taxon>
        <taxon>Coccomyxaceae</taxon>
        <taxon>Coccomyxa</taxon>
    </lineage>
</organism>